<evidence type="ECO:0000256" key="1">
    <source>
        <dbReference type="ARBA" id="ARBA00004689"/>
    </source>
</evidence>
<dbReference type="KEGG" id="amob:HG15A2_14110"/>
<comment type="subunit">
    <text evidence="11">Homodimer.</text>
</comment>
<evidence type="ECO:0000256" key="8">
    <source>
        <dbReference type="ARBA" id="ARBA00022723"/>
    </source>
</evidence>
<dbReference type="PANTHER" id="PTHR10277">
    <property type="entry name" value="HOMOCITRATE SYNTHASE-RELATED"/>
    <property type="match status" value="1"/>
</dbReference>
<accession>A0A517MTC9</accession>
<dbReference type="InterPro" id="IPR054691">
    <property type="entry name" value="LeuA/HCS_post-cat"/>
</dbReference>
<dbReference type="NCBIfam" id="TIGR00973">
    <property type="entry name" value="leuA_bact"/>
    <property type="match status" value="1"/>
</dbReference>
<sequence>MPSSDKPSSDQPVVIFDTTLRDGEQSPGCSMNLSEKLEVAQALVDLGVDVIEAGFPITSVGDFEAVSEIAKMVDDATVCGLARCREQDIDRAWEALQHGSNTRIHVFLATSAIHREFKLRMDKDEIVRRAVAGVERARNLCDNIEFSPEDAARTEIDFLCRVVEAAISAGATTVNIPDTVGYATPAHFQRVIEMLVNRVPNIDQAVISVHCHNDLGLAVANSLAAVEAGAGQIECTINGLGERAGNCSLEEVVMAMRTRNDYYGKDTNINTQRLVPISRLVSGITGMTVQRNKAIVGRNAFAHEAGIHQDGMLKERSTYEIMRPEDVGFTKTDLVLGKHSGRAALADRAKALGFHLDGELLDAVFADFKKLADKKKEIYDGDIAALIEQRNTQVADQWQLESYEVQAHSDGTPKVTVTLNRGEQTESATITEGDGPLDALFRAIETITDRSVVVRDFRVQSTSKGKDAQGESLIEVEHNGKLYRGRGVSTDTVEAGARAFLNAINRVEAGFGQQVGEPVDAV</sequence>
<organism evidence="13 14">
    <name type="scientific">Adhaeretor mobilis</name>
    <dbReference type="NCBI Taxonomy" id="1930276"/>
    <lineage>
        <taxon>Bacteria</taxon>
        <taxon>Pseudomonadati</taxon>
        <taxon>Planctomycetota</taxon>
        <taxon>Planctomycetia</taxon>
        <taxon>Pirellulales</taxon>
        <taxon>Lacipirellulaceae</taxon>
        <taxon>Adhaeretor</taxon>
    </lineage>
</organism>
<dbReference type="InterPro" id="IPR050073">
    <property type="entry name" value="2-IPM_HCS-like"/>
</dbReference>
<dbReference type="GO" id="GO:0005737">
    <property type="term" value="C:cytoplasm"/>
    <property type="evidence" value="ECO:0007669"/>
    <property type="project" value="UniProtKB-UniRule"/>
</dbReference>
<protein>
    <recommendedName>
        <fullName evidence="4 11">2-isopropylmalate synthase</fullName>
        <ecNumber evidence="3 11">2.3.3.13</ecNumber>
    </recommendedName>
    <alternativeName>
        <fullName evidence="11">Alpha-IPM synthase</fullName>
    </alternativeName>
    <alternativeName>
        <fullName evidence="11">Alpha-isopropylmalate synthase</fullName>
    </alternativeName>
</protein>
<dbReference type="OrthoDB" id="9804858at2"/>
<dbReference type="PROSITE" id="PS50991">
    <property type="entry name" value="PYR_CT"/>
    <property type="match status" value="1"/>
</dbReference>
<keyword evidence="13" id="KW-0012">Acyltransferase</keyword>
<dbReference type="CDD" id="cd07940">
    <property type="entry name" value="DRE_TIM_IPMS"/>
    <property type="match status" value="1"/>
</dbReference>
<evidence type="ECO:0000256" key="4">
    <source>
        <dbReference type="ARBA" id="ARBA00018198"/>
    </source>
</evidence>
<comment type="cofactor">
    <cofactor evidence="11">
        <name>Mn(2+)</name>
        <dbReference type="ChEBI" id="CHEBI:29035"/>
    </cofactor>
</comment>
<evidence type="ECO:0000256" key="3">
    <source>
        <dbReference type="ARBA" id="ARBA00012973"/>
    </source>
</evidence>
<dbReference type="Gene3D" id="3.30.160.270">
    <property type="match status" value="1"/>
</dbReference>
<keyword evidence="8 11" id="KW-0479">Metal-binding</keyword>
<dbReference type="Pfam" id="PF00682">
    <property type="entry name" value="HMGL-like"/>
    <property type="match status" value="1"/>
</dbReference>
<dbReference type="Pfam" id="PF22617">
    <property type="entry name" value="HCS_D2"/>
    <property type="match status" value="1"/>
</dbReference>
<dbReference type="InterPro" id="IPR013709">
    <property type="entry name" value="2-isopropylmalate_synth_dimer"/>
</dbReference>
<evidence type="ECO:0000256" key="10">
    <source>
        <dbReference type="ARBA" id="ARBA00023304"/>
    </source>
</evidence>
<dbReference type="InterPro" id="IPR005671">
    <property type="entry name" value="LeuA_bact_synth"/>
</dbReference>
<keyword evidence="6 11" id="KW-0028">Amino-acid biosynthesis</keyword>
<dbReference type="RefSeq" id="WP_145059076.1">
    <property type="nucleotide sequence ID" value="NZ_CP036263.1"/>
</dbReference>
<dbReference type="InterPro" id="IPR036230">
    <property type="entry name" value="LeuA_allosteric_dom_sf"/>
</dbReference>
<keyword evidence="11" id="KW-0963">Cytoplasm</keyword>
<dbReference type="InterPro" id="IPR013785">
    <property type="entry name" value="Aldolase_TIM"/>
</dbReference>
<dbReference type="GO" id="GO:0030145">
    <property type="term" value="F:manganese ion binding"/>
    <property type="evidence" value="ECO:0007669"/>
    <property type="project" value="UniProtKB-UniRule"/>
</dbReference>
<dbReference type="FunFam" id="1.10.238.260:FF:000001">
    <property type="entry name" value="2-isopropylmalate synthase"/>
    <property type="match status" value="1"/>
</dbReference>
<dbReference type="InterPro" id="IPR000891">
    <property type="entry name" value="PYR_CT"/>
</dbReference>
<evidence type="ECO:0000256" key="9">
    <source>
        <dbReference type="ARBA" id="ARBA00023211"/>
    </source>
</evidence>
<feature type="region of interest" description="Regulatory domain" evidence="11">
    <location>
        <begin position="399"/>
        <end position="522"/>
    </location>
</feature>
<name>A0A517MTC9_9BACT</name>
<keyword evidence="14" id="KW-1185">Reference proteome</keyword>
<evidence type="ECO:0000256" key="7">
    <source>
        <dbReference type="ARBA" id="ARBA00022679"/>
    </source>
</evidence>
<dbReference type="GO" id="GO:0009098">
    <property type="term" value="P:L-leucine biosynthetic process"/>
    <property type="evidence" value="ECO:0007669"/>
    <property type="project" value="UniProtKB-UniRule"/>
</dbReference>
<reference evidence="13 14" key="1">
    <citation type="submission" date="2019-02" db="EMBL/GenBank/DDBJ databases">
        <title>Deep-cultivation of Planctomycetes and their phenomic and genomic characterization uncovers novel biology.</title>
        <authorList>
            <person name="Wiegand S."/>
            <person name="Jogler M."/>
            <person name="Boedeker C."/>
            <person name="Pinto D."/>
            <person name="Vollmers J."/>
            <person name="Rivas-Marin E."/>
            <person name="Kohn T."/>
            <person name="Peeters S.H."/>
            <person name="Heuer A."/>
            <person name="Rast P."/>
            <person name="Oberbeckmann S."/>
            <person name="Bunk B."/>
            <person name="Jeske O."/>
            <person name="Meyerdierks A."/>
            <person name="Storesund J.E."/>
            <person name="Kallscheuer N."/>
            <person name="Luecker S."/>
            <person name="Lage O.M."/>
            <person name="Pohl T."/>
            <person name="Merkel B.J."/>
            <person name="Hornburger P."/>
            <person name="Mueller R.-W."/>
            <person name="Bruemmer F."/>
            <person name="Labrenz M."/>
            <person name="Spormann A.M."/>
            <person name="Op den Camp H."/>
            <person name="Overmann J."/>
            <person name="Amann R."/>
            <person name="Jetten M.S.M."/>
            <person name="Mascher T."/>
            <person name="Medema M.H."/>
            <person name="Devos D.P."/>
            <person name="Kaster A.-K."/>
            <person name="Ovreas L."/>
            <person name="Rohde M."/>
            <person name="Galperin M.Y."/>
            <person name="Jogler C."/>
        </authorList>
    </citation>
    <scope>NUCLEOTIDE SEQUENCE [LARGE SCALE GENOMIC DNA]</scope>
    <source>
        <strain evidence="13 14">HG15A2</strain>
    </source>
</reference>
<dbReference type="PANTHER" id="PTHR10277:SF9">
    <property type="entry name" value="2-ISOPROPYLMALATE SYNTHASE 1, CHLOROPLASTIC-RELATED"/>
    <property type="match status" value="1"/>
</dbReference>
<keyword evidence="5 11" id="KW-0432">Leucine biosynthesis</keyword>
<dbReference type="SMART" id="SM00917">
    <property type="entry name" value="LeuA_dimer"/>
    <property type="match status" value="1"/>
</dbReference>
<feature type="binding site" evidence="11">
    <location>
        <position position="22"/>
    </location>
    <ligand>
        <name>Mn(2+)</name>
        <dbReference type="ChEBI" id="CHEBI:29035"/>
    </ligand>
</feature>
<dbReference type="EC" id="2.3.3.13" evidence="3 11"/>
<proteinExistence type="inferred from homology"/>
<evidence type="ECO:0000256" key="5">
    <source>
        <dbReference type="ARBA" id="ARBA00022430"/>
    </source>
</evidence>
<dbReference type="GO" id="GO:0003985">
    <property type="term" value="F:acetyl-CoA C-acetyltransferase activity"/>
    <property type="evidence" value="ECO:0007669"/>
    <property type="project" value="UniProtKB-UniRule"/>
</dbReference>
<dbReference type="EMBL" id="CP036263">
    <property type="protein sequence ID" value="QDS98139.1"/>
    <property type="molecule type" value="Genomic_DNA"/>
</dbReference>
<dbReference type="Proteomes" id="UP000319852">
    <property type="component" value="Chromosome"/>
</dbReference>
<dbReference type="FunFam" id="3.20.20.70:FF:000010">
    <property type="entry name" value="2-isopropylmalate synthase"/>
    <property type="match status" value="1"/>
</dbReference>
<feature type="domain" description="Pyruvate carboxyltransferase" evidence="12">
    <location>
        <begin position="13"/>
        <end position="275"/>
    </location>
</feature>
<evidence type="ECO:0000313" key="14">
    <source>
        <dbReference type="Proteomes" id="UP000319852"/>
    </source>
</evidence>
<comment type="catalytic activity">
    <reaction evidence="11">
        <text>3-methyl-2-oxobutanoate + acetyl-CoA + H2O = (2S)-2-isopropylmalate + CoA + H(+)</text>
        <dbReference type="Rhea" id="RHEA:21524"/>
        <dbReference type="ChEBI" id="CHEBI:1178"/>
        <dbReference type="ChEBI" id="CHEBI:11851"/>
        <dbReference type="ChEBI" id="CHEBI:15377"/>
        <dbReference type="ChEBI" id="CHEBI:15378"/>
        <dbReference type="ChEBI" id="CHEBI:57287"/>
        <dbReference type="ChEBI" id="CHEBI:57288"/>
        <dbReference type="EC" id="2.3.3.13"/>
    </reaction>
</comment>
<evidence type="ECO:0000256" key="11">
    <source>
        <dbReference type="HAMAP-Rule" id="MF_01025"/>
    </source>
</evidence>
<keyword evidence="10 11" id="KW-0100">Branched-chain amino acid biosynthesis</keyword>
<dbReference type="AlphaFoldDB" id="A0A517MTC9"/>
<comment type="function">
    <text evidence="11">Catalyzes the condensation of the acetyl group of acetyl-CoA with 3-methyl-2-oxobutanoate (2-ketoisovalerate) to form 3-carboxy-3-hydroxy-4-methylpentanoate (2-isopropylmalate).</text>
</comment>
<gene>
    <name evidence="13" type="primary">leuA_2</name>
    <name evidence="11" type="synonym">leuA</name>
    <name evidence="13" type="ORF">HG15A2_14110</name>
</gene>
<dbReference type="HAMAP" id="MF_01025">
    <property type="entry name" value="LeuA_type1"/>
    <property type="match status" value="1"/>
</dbReference>
<dbReference type="UniPathway" id="UPA00048">
    <property type="reaction ID" value="UER00070"/>
</dbReference>
<dbReference type="GO" id="GO:0003852">
    <property type="term" value="F:2-isopropylmalate synthase activity"/>
    <property type="evidence" value="ECO:0007669"/>
    <property type="project" value="UniProtKB-UniRule"/>
</dbReference>
<dbReference type="Gene3D" id="3.20.20.70">
    <property type="entry name" value="Aldolase class I"/>
    <property type="match status" value="1"/>
</dbReference>
<dbReference type="PROSITE" id="PS00815">
    <property type="entry name" value="AIPM_HOMOCIT_SYNTH_1"/>
    <property type="match status" value="1"/>
</dbReference>
<feature type="binding site" evidence="11">
    <location>
        <position position="210"/>
    </location>
    <ligand>
        <name>Mn(2+)</name>
        <dbReference type="ChEBI" id="CHEBI:29035"/>
    </ligand>
</feature>
<dbReference type="SUPFAM" id="SSF110921">
    <property type="entry name" value="2-isopropylmalate synthase LeuA, allosteric (dimerisation) domain"/>
    <property type="match status" value="1"/>
</dbReference>
<comment type="similarity">
    <text evidence="2 11">Belongs to the alpha-IPM synthase/homocitrate synthase family. LeuA type 1 subfamily.</text>
</comment>
<dbReference type="PROSITE" id="PS00816">
    <property type="entry name" value="AIPM_HOMOCIT_SYNTH_2"/>
    <property type="match status" value="1"/>
</dbReference>
<feature type="binding site" evidence="11">
    <location>
        <position position="212"/>
    </location>
    <ligand>
        <name>Mn(2+)</name>
        <dbReference type="ChEBI" id="CHEBI:29035"/>
    </ligand>
</feature>
<evidence type="ECO:0000256" key="6">
    <source>
        <dbReference type="ARBA" id="ARBA00022605"/>
    </source>
</evidence>
<evidence type="ECO:0000313" key="13">
    <source>
        <dbReference type="EMBL" id="QDS98139.1"/>
    </source>
</evidence>
<keyword evidence="9 11" id="KW-0464">Manganese</keyword>
<feature type="binding site" evidence="11">
    <location>
        <position position="246"/>
    </location>
    <ligand>
        <name>Mn(2+)</name>
        <dbReference type="ChEBI" id="CHEBI:29035"/>
    </ligand>
</feature>
<dbReference type="InterPro" id="IPR002034">
    <property type="entry name" value="AIPM/Hcit_synth_CS"/>
</dbReference>
<comment type="pathway">
    <text evidence="1 11">Amino-acid biosynthesis; L-leucine biosynthesis; L-leucine from 3-methyl-2-oxobutanoate: step 1/4.</text>
</comment>
<evidence type="ECO:0000259" key="12">
    <source>
        <dbReference type="PROSITE" id="PS50991"/>
    </source>
</evidence>
<keyword evidence="7 11" id="KW-0808">Transferase</keyword>
<evidence type="ECO:0000256" key="2">
    <source>
        <dbReference type="ARBA" id="ARBA00009396"/>
    </source>
</evidence>
<dbReference type="SUPFAM" id="SSF51569">
    <property type="entry name" value="Aldolase"/>
    <property type="match status" value="1"/>
</dbReference>
<dbReference type="Pfam" id="PF08502">
    <property type="entry name" value="LeuA_dimer"/>
    <property type="match status" value="1"/>
</dbReference>
<dbReference type="NCBIfam" id="NF002086">
    <property type="entry name" value="PRK00915.1-3"/>
    <property type="match status" value="1"/>
</dbReference>